<organism evidence="8 9">
    <name type="scientific">Clostridium gallinarum</name>
    <dbReference type="NCBI Taxonomy" id="2762246"/>
    <lineage>
        <taxon>Bacteria</taxon>
        <taxon>Bacillati</taxon>
        <taxon>Bacillota</taxon>
        <taxon>Clostridia</taxon>
        <taxon>Eubacteriales</taxon>
        <taxon>Clostridiaceae</taxon>
        <taxon>Clostridium</taxon>
    </lineage>
</organism>
<gene>
    <name evidence="8" type="ORF">H9660_00410</name>
</gene>
<accession>A0ABR8PZR1</accession>
<dbReference type="CDD" id="cd03262">
    <property type="entry name" value="ABC_HisP_GlnQ"/>
    <property type="match status" value="1"/>
</dbReference>
<keyword evidence="4" id="KW-0547">Nucleotide-binding</keyword>
<dbReference type="PROSITE" id="PS00211">
    <property type="entry name" value="ABC_TRANSPORTER_1"/>
    <property type="match status" value="1"/>
</dbReference>
<dbReference type="RefSeq" id="WP_191747399.1">
    <property type="nucleotide sequence ID" value="NZ_JACSQZ010000001.1"/>
</dbReference>
<dbReference type="EMBL" id="JACSQZ010000001">
    <property type="protein sequence ID" value="MBD7913599.1"/>
    <property type="molecule type" value="Genomic_DNA"/>
</dbReference>
<dbReference type="SUPFAM" id="SSF52540">
    <property type="entry name" value="P-loop containing nucleoside triphosphate hydrolases"/>
    <property type="match status" value="1"/>
</dbReference>
<dbReference type="SMART" id="SM00382">
    <property type="entry name" value="AAA"/>
    <property type="match status" value="1"/>
</dbReference>
<evidence type="ECO:0000256" key="4">
    <source>
        <dbReference type="ARBA" id="ARBA00022741"/>
    </source>
</evidence>
<reference evidence="8 9" key="1">
    <citation type="submission" date="2020-08" db="EMBL/GenBank/DDBJ databases">
        <title>A Genomic Blueprint of the Chicken Gut Microbiome.</title>
        <authorList>
            <person name="Gilroy R."/>
            <person name="Ravi A."/>
            <person name="Getino M."/>
            <person name="Pursley I."/>
            <person name="Horton D.L."/>
            <person name="Alikhan N.-F."/>
            <person name="Baker D."/>
            <person name="Gharbi K."/>
            <person name="Hall N."/>
            <person name="Watson M."/>
            <person name="Adriaenssens E.M."/>
            <person name="Foster-Nyarko E."/>
            <person name="Jarju S."/>
            <person name="Secka A."/>
            <person name="Antonio M."/>
            <person name="Oren A."/>
            <person name="Chaudhuri R."/>
            <person name="La Ragione R.M."/>
            <person name="Hildebrand F."/>
            <person name="Pallen M.J."/>
        </authorList>
    </citation>
    <scope>NUCLEOTIDE SEQUENCE [LARGE SCALE GENOMIC DNA]</scope>
    <source>
        <strain evidence="8 9">Sa3CUN1</strain>
    </source>
</reference>
<dbReference type="InterPro" id="IPR003593">
    <property type="entry name" value="AAA+_ATPase"/>
</dbReference>
<dbReference type="InterPro" id="IPR027417">
    <property type="entry name" value="P-loop_NTPase"/>
</dbReference>
<sequence length="251" mass="27645">MIKINNLQKTFGDTKVLKGIDLEVKKGEVVSIIGPSGTGKSTLLRCMNFLEMPDEGIITIGDTSVNASNCTKKEIYNFRKKSAMVFQSINLLKNKTALQNVMEPMIVVQKMPKKEAKDIALGLLEKVGVLDKKDSYPRNMSGGQQQRVGIARALASSAEVILFDEPTSSLDPELVGEVLNIIKKVAEESKVTMIIVTHEMKFAREVSDTIIFLENGVIAEQGTPSEIFESCRNERVNKFVNNFSFAGGNVI</sequence>
<dbReference type="GO" id="GO:0005524">
    <property type="term" value="F:ATP binding"/>
    <property type="evidence" value="ECO:0007669"/>
    <property type="project" value="UniProtKB-KW"/>
</dbReference>
<keyword evidence="6" id="KW-0472">Membrane</keyword>
<dbReference type="PANTHER" id="PTHR43166:SF35">
    <property type="entry name" value="L-CYSTINE IMPORT ATP-BINDING PROTEIN TCYN"/>
    <property type="match status" value="1"/>
</dbReference>
<dbReference type="PIRSF" id="PIRSF039085">
    <property type="entry name" value="ABC_ATPase_HisP"/>
    <property type="match status" value="1"/>
</dbReference>
<proteinExistence type="predicted"/>
<comment type="subcellular location">
    <subcellularLocation>
        <location evidence="1">Cell membrane</location>
        <topology evidence="1">Peripheral membrane protein</topology>
    </subcellularLocation>
</comment>
<keyword evidence="5 8" id="KW-0067">ATP-binding</keyword>
<name>A0ABR8PZR1_9CLOT</name>
<dbReference type="Gene3D" id="3.40.50.300">
    <property type="entry name" value="P-loop containing nucleotide triphosphate hydrolases"/>
    <property type="match status" value="1"/>
</dbReference>
<dbReference type="PANTHER" id="PTHR43166">
    <property type="entry name" value="AMINO ACID IMPORT ATP-BINDING PROTEIN"/>
    <property type="match status" value="1"/>
</dbReference>
<evidence type="ECO:0000256" key="3">
    <source>
        <dbReference type="ARBA" id="ARBA00022475"/>
    </source>
</evidence>
<dbReference type="InterPro" id="IPR017871">
    <property type="entry name" value="ABC_transporter-like_CS"/>
</dbReference>
<evidence type="ECO:0000313" key="8">
    <source>
        <dbReference type="EMBL" id="MBD7913599.1"/>
    </source>
</evidence>
<dbReference type="Proteomes" id="UP000640335">
    <property type="component" value="Unassembled WGS sequence"/>
</dbReference>
<evidence type="ECO:0000256" key="5">
    <source>
        <dbReference type="ARBA" id="ARBA00022840"/>
    </source>
</evidence>
<dbReference type="InterPro" id="IPR050086">
    <property type="entry name" value="MetN_ABC_transporter-like"/>
</dbReference>
<evidence type="ECO:0000256" key="1">
    <source>
        <dbReference type="ARBA" id="ARBA00004202"/>
    </source>
</evidence>
<dbReference type="Pfam" id="PF00005">
    <property type="entry name" value="ABC_tran"/>
    <property type="match status" value="1"/>
</dbReference>
<evidence type="ECO:0000256" key="2">
    <source>
        <dbReference type="ARBA" id="ARBA00022448"/>
    </source>
</evidence>
<dbReference type="PROSITE" id="PS50893">
    <property type="entry name" value="ABC_TRANSPORTER_2"/>
    <property type="match status" value="1"/>
</dbReference>
<keyword evidence="9" id="KW-1185">Reference proteome</keyword>
<feature type="domain" description="ABC transporter" evidence="7">
    <location>
        <begin position="2"/>
        <end position="240"/>
    </location>
</feature>
<evidence type="ECO:0000259" key="7">
    <source>
        <dbReference type="PROSITE" id="PS50893"/>
    </source>
</evidence>
<dbReference type="InterPro" id="IPR030679">
    <property type="entry name" value="ABC_ATPase_HisP-typ"/>
</dbReference>
<keyword evidence="3" id="KW-1003">Cell membrane</keyword>
<keyword evidence="2" id="KW-0813">Transport</keyword>
<evidence type="ECO:0000313" key="9">
    <source>
        <dbReference type="Proteomes" id="UP000640335"/>
    </source>
</evidence>
<comment type="caution">
    <text evidence="8">The sequence shown here is derived from an EMBL/GenBank/DDBJ whole genome shotgun (WGS) entry which is preliminary data.</text>
</comment>
<dbReference type="InterPro" id="IPR003439">
    <property type="entry name" value="ABC_transporter-like_ATP-bd"/>
</dbReference>
<protein>
    <submittedName>
        <fullName evidence="8">Amino acid ABC transporter ATP-binding protein</fullName>
    </submittedName>
</protein>
<evidence type="ECO:0000256" key="6">
    <source>
        <dbReference type="ARBA" id="ARBA00023136"/>
    </source>
</evidence>